<dbReference type="GO" id="GO:0003677">
    <property type="term" value="F:DNA binding"/>
    <property type="evidence" value="ECO:0007669"/>
    <property type="project" value="UniProtKB-KW"/>
</dbReference>
<reference evidence="4" key="2">
    <citation type="journal article" date="2020" name="Nat. Commun.">
        <title>Large-scale genome sequencing of mycorrhizal fungi provides insights into the early evolution of symbiotic traits.</title>
        <authorList>
            <person name="Miyauchi S."/>
            <person name="Kiss E."/>
            <person name="Kuo A."/>
            <person name="Drula E."/>
            <person name="Kohler A."/>
            <person name="Sanchez-Garcia M."/>
            <person name="Morin E."/>
            <person name="Andreopoulos B."/>
            <person name="Barry K.W."/>
            <person name="Bonito G."/>
            <person name="Buee M."/>
            <person name="Carver A."/>
            <person name="Chen C."/>
            <person name="Cichocki N."/>
            <person name="Clum A."/>
            <person name="Culley D."/>
            <person name="Crous P.W."/>
            <person name="Fauchery L."/>
            <person name="Girlanda M."/>
            <person name="Hayes R.D."/>
            <person name="Keri Z."/>
            <person name="LaButti K."/>
            <person name="Lipzen A."/>
            <person name="Lombard V."/>
            <person name="Magnuson J."/>
            <person name="Maillard F."/>
            <person name="Murat C."/>
            <person name="Nolan M."/>
            <person name="Ohm R.A."/>
            <person name="Pangilinan J."/>
            <person name="Pereira M.F."/>
            <person name="Perotto S."/>
            <person name="Peter M."/>
            <person name="Pfister S."/>
            <person name="Riley R."/>
            <person name="Sitrit Y."/>
            <person name="Stielow J.B."/>
            <person name="Szollosi G."/>
            <person name="Zifcakova L."/>
            <person name="Stursova M."/>
            <person name="Spatafora J.W."/>
            <person name="Tedersoo L."/>
            <person name="Vaario L.M."/>
            <person name="Yamada A."/>
            <person name="Yan M."/>
            <person name="Wang P."/>
            <person name="Xu J."/>
            <person name="Bruns T."/>
            <person name="Baldrian P."/>
            <person name="Vilgalys R."/>
            <person name="Dunand C."/>
            <person name="Henrissat B."/>
            <person name="Grigoriev I.V."/>
            <person name="Hibbett D."/>
            <person name="Nagy L.G."/>
            <person name="Martin F.M."/>
        </authorList>
    </citation>
    <scope>NUCLEOTIDE SEQUENCE</scope>
    <source>
        <strain evidence="4">BED1</strain>
    </source>
</reference>
<evidence type="ECO:0000256" key="1">
    <source>
        <dbReference type="ARBA" id="ARBA00022737"/>
    </source>
</evidence>
<dbReference type="Pfam" id="PF02178">
    <property type="entry name" value="AT_hook"/>
    <property type="match status" value="4"/>
</dbReference>
<comment type="caution">
    <text evidence="4">The sequence shown here is derived from an EMBL/GenBank/DDBJ whole genome shotgun (WGS) entry which is preliminary data.</text>
</comment>
<dbReference type="InterPro" id="IPR017956">
    <property type="entry name" value="AT_hook_DNA-bd_motif"/>
</dbReference>
<proteinExistence type="predicted"/>
<dbReference type="InterPro" id="IPR000116">
    <property type="entry name" value="HMGA"/>
</dbReference>
<gene>
    <name evidence="4" type="ORF">L210DRAFT_3526789</name>
</gene>
<keyword evidence="2" id="KW-0238">DNA-binding</keyword>
<organism evidence="4 5">
    <name type="scientific">Boletus edulis BED1</name>
    <dbReference type="NCBI Taxonomy" id="1328754"/>
    <lineage>
        <taxon>Eukaryota</taxon>
        <taxon>Fungi</taxon>
        <taxon>Dikarya</taxon>
        <taxon>Basidiomycota</taxon>
        <taxon>Agaricomycotina</taxon>
        <taxon>Agaricomycetes</taxon>
        <taxon>Agaricomycetidae</taxon>
        <taxon>Boletales</taxon>
        <taxon>Boletineae</taxon>
        <taxon>Boletaceae</taxon>
        <taxon>Boletoideae</taxon>
        <taxon>Boletus</taxon>
    </lineage>
</organism>
<dbReference type="Proteomes" id="UP001194468">
    <property type="component" value="Unassembled WGS sequence"/>
</dbReference>
<dbReference type="GO" id="GO:0005634">
    <property type="term" value="C:nucleus"/>
    <property type="evidence" value="ECO:0007669"/>
    <property type="project" value="InterPro"/>
</dbReference>
<protein>
    <submittedName>
        <fullName evidence="4">Uncharacterized protein</fullName>
    </submittedName>
</protein>
<feature type="non-terminal residue" evidence="4">
    <location>
        <position position="1"/>
    </location>
</feature>
<name>A0AAD4C4I9_BOLED</name>
<dbReference type="AlphaFoldDB" id="A0AAD4C4I9"/>
<keyword evidence="5" id="KW-1185">Reference proteome</keyword>
<dbReference type="SMART" id="SM00384">
    <property type="entry name" value="AT_hook"/>
    <property type="match status" value="3"/>
</dbReference>
<feature type="compositionally biased region" description="Basic residues" evidence="3">
    <location>
        <begin position="124"/>
        <end position="134"/>
    </location>
</feature>
<sequence>QEDSADRYDEDIEENDRPAAEEVEAATAPKDALPAKRGRGRPKGSKNKKSGAASATAGPSEGAPVKKKRGRPPKEKKPDDSGAEEPPAKRRRGRPRKEQKSQQTITAGTSATATGDGSGESIVKKKRGRPPKKT</sequence>
<feature type="compositionally biased region" description="Low complexity" evidence="3">
    <location>
        <begin position="106"/>
        <end position="121"/>
    </location>
</feature>
<feature type="region of interest" description="Disordered" evidence="3">
    <location>
        <begin position="1"/>
        <end position="134"/>
    </location>
</feature>
<dbReference type="GO" id="GO:0006355">
    <property type="term" value="P:regulation of DNA-templated transcription"/>
    <property type="evidence" value="ECO:0007669"/>
    <property type="project" value="InterPro"/>
</dbReference>
<evidence type="ECO:0000256" key="3">
    <source>
        <dbReference type="SAM" id="MobiDB-lite"/>
    </source>
</evidence>
<dbReference type="PRINTS" id="PR00929">
    <property type="entry name" value="ATHOOK"/>
</dbReference>
<evidence type="ECO:0000313" key="5">
    <source>
        <dbReference type="Proteomes" id="UP001194468"/>
    </source>
</evidence>
<reference evidence="4" key="1">
    <citation type="submission" date="2019-10" db="EMBL/GenBank/DDBJ databases">
        <authorList>
            <consortium name="DOE Joint Genome Institute"/>
            <person name="Kuo A."/>
            <person name="Miyauchi S."/>
            <person name="Kiss E."/>
            <person name="Drula E."/>
            <person name="Kohler A."/>
            <person name="Sanchez-Garcia M."/>
            <person name="Andreopoulos B."/>
            <person name="Barry K.W."/>
            <person name="Bonito G."/>
            <person name="Buee M."/>
            <person name="Carver A."/>
            <person name="Chen C."/>
            <person name="Cichocki N."/>
            <person name="Clum A."/>
            <person name="Culley D."/>
            <person name="Crous P.W."/>
            <person name="Fauchery L."/>
            <person name="Girlanda M."/>
            <person name="Hayes R."/>
            <person name="Keri Z."/>
            <person name="LaButti K."/>
            <person name="Lipzen A."/>
            <person name="Lombard V."/>
            <person name="Magnuson J."/>
            <person name="Maillard F."/>
            <person name="Morin E."/>
            <person name="Murat C."/>
            <person name="Nolan M."/>
            <person name="Ohm R."/>
            <person name="Pangilinan J."/>
            <person name="Pereira M."/>
            <person name="Perotto S."/>
            <person name="Peter M."/>
            <person name="Riley R."/>
            <person name="Sitrit Y."/>
            <person name="Stielow B."/>
            <person name="Szollosi G."/>
            <person name="Zifcakova L."/>
            <person name="Stursova M."/>
            <person name="Spatafora J.W."/>
            <person name="Tedersoo L."/>
            <person name="Vaario L.-M."/>
            <person name="Yamada A."/>
            <person name="Yan M."/>
            <person name="Wang P."/>
            <person name="Xu J."/>
            <person name="Bruns T."/>
            <person name="Baldrian P."/>
            <person name="Vilgalys R."/>
            <person name="Henrissat B."/>
            <person name="Grigoriev I.V."/>
            <person name="Hibbett D."/>
            <person name="Nagy L.G."/>
            <person name="Martin F.M."/>
        </authorList>
    </citation>
    <scope>NUCLEOTIDE SEQUENCE</scope>
    <source>
        <strain evidence="4">BED1</strain>
    </source>
</reference>
<keyword evidence="1" id="KW-0677">Repeat</keyword>
<feature type="compositionally biased region" description="Low complexity" evidence="3">
    <location>
        <begin position="50"/>
        <end position="63"/>
    </location>
</feature>
<dbReference type="EMBL" id="WHUW01000004">
    <property type="protein sequence ID" value="KAF8447587.1"/>
    <property type="molecule type" value="Genomic_DNA"/>
</dbReference>
<evidence type="ECO:0000256" key="2">
    <source>
        <dbReference type="ARBA" id="ARBA00023125"/>
    </source>
</evidence>
<evidence type="ECO:0000313" key="4">
    <source>
        <dbReference type="EMBL" id="KAF8447587.1"/>
    </source>
</evidence>
<accession>A0AAD4C4I9</accession>
<dbReference type="GO" id="GO:0000785">
    <property type="term" value="C:chromatin"/>
    <property type="evidence" value="ECO:0007669"/>
    <property type="project" value="InterPro"/>
</dbReference>
<feature type="compositionally biased region" description="Basic residues" evidence="3">
    <location>
        <begin position="36"/>
        <end position="49"/>
    </location>
</feature>
<dbReference type="PRINTS" id="PR00930">
    <property type="entry name" value="HIGHMOBLTYIY"/>
</dbReference>